<dbReference type="OrthoDB" id="5281164at2759"/>
<dbReference type="Proteomes" id="UP000580250">
    <property type="component" value="Unassembled WGS sequence"/>
</dbReference>
<dbReference type="EMBL" id="CAJEWN010000077">
    <property type="protein sequence ID" value="CAD2160024.1"/>
    <property type="molecule type" value="Genomic_DNA"/>
</dbReference>
<comment type="caution">
    <text evidence="1">The sequence shown here is derived from an EMBL/GenBank/DDBJ whole genome shotgun (WGS) entry which is preliminary data.</text>
</comment>
<gene>
    <name evidence="1" type="ORF">MENT_LOCUS14035</name>
</gene>
<organism evidence="1 2">
    <name type="scientific">Meloidogyne enterolobii</name>
    <name type="common">Root-knot nematode worm</name>
    <name type="synonym">Meloidogyne mayaguensis</name>
    <dbReference type="NCBI Taxonomy" id="390850"/>
    <lineage>
        <taxon>Eukaryota</taxon>
        <taxon>Metazoa</taxon>
        <taxon>Ecdysozoa</taxon>
        <taxon>Nematoda</taxon>
        <taxon>Chromadorea</taxon>
        <taxon>Rhabditida</taxon>
        <taxon>Tylenchina</taxon>
        <taxon>Tylenchomorpha</taxon>
        <taxon>Tylenchoidea</taxon>
        <taxon>Meloidogynidae</taxon>
        <taxon>Meloidogyninae</taxon>
        <taxon>Meloidogyne</taxon>
    </lineage>
</organism>
<proteinExistence type="predicted"/>
<sequence length="238" mass="27761">MFNSLPIEVQLDVLKCLNFNQLFSFKQTNFYSLNLINKYENGLARMKFDELKIDNYDLIASQKVGFRIIVPDSVTSEFILNDQLSEKWEAAIAKSAKSIPLYLHSIEHYNGCTEFSICLKPNYLLKLPNIPKNIEEMIIIRFWLRQLFKCAFEGNKLPKIGITSFGMPKLHDLIIEYITTSKDCSKMVSHVCLDHIHYSDSKLNERAENVEINRELKINKFHLANIYNPKVRFSINNM</sequence>
<evidence type="ECO:0000313" key="2">
    <source>
        <dbReference type="Proteomes" id="UP000580250"/>
    </source>
</evidence>
<dbReference type="AlphaFoldDB" id="A0A6V7UJY3"/>
<accession>A0A6V7UJY3</accession>
<reference evidence="1 2" key="1">
    <citation type="submission" date="2020-08" db="EMBL/GenBank/DDBJ databases">
        <authorList>
            <person name="Koutsovoulos G."/>
            <person name="Danchin GJ E."/>
        </authorList>
    </citation>
    <scope>NUCLEOTIDE SEQUENCE [LARGE SCALE GENOMIC DNA]</scope>
</reference>
<evidence type="ECO:0000313" key="1">
    <source>
        <dbReference type="EMBL" id="CAD2160024.1"/>
    </source>
</evidence>
<protein>
    <submittedName>
        <fullName evidence="1">Uncharacterized protein</fullName>
    </submittedName>
</protein>
<name>A0A6V7UJY3_MELEN</name>